<keyword evidence="2" id="KW-1185">Reference proteome</keyword>
<gene>
    <name evidence="1" type="ORF">ACEZ3G_10405</name>
</gene>
<sequence length="43" mass="4924">MNQKNSTIEKVGLKDPYTKEDADSKKQTSIVELLKRKPAVYEV</sequence>
<name>A0ACC7LJF5_9FLAO</name>
<organism evidence="1 2">
    <name type="scientific">Meishania litoralis</name>
    <dbReference type="NCBI Taxonomy" id="3434685"/>
    <lineage>
        <taxon>Bacteria</taxon>
        <taxon>Pseudomonadati</taxon>
        <taxon>Bacteroidota</taxon>
        <taxon>Flavobacteriia</taxon>
        <taxon>Flavobacteriales</taxon>
        <taxon>Flavobacteriaceae</taxon>
        <taxon>Meishania</taxon>
    </lineage>
</organism>
<protein>
    <submittedName>
        <fullName evidence="1">Uncharacterized protein</fullName>
    </submittedName>
</protein>
<comment type="caution">
    <text evidence="1">The sequence shown here is derived from an EMBL/GenBank/DDBJ whole genome shotgun (WGS) entry which is preliminary data.</text>
</comment>
<proteinExistence type="predicted"/>
<accession>A0ACC7LJF5</accession>
<reference evidence="1" key="1">
    <citation type="submission" date="2024-09" db="EMBL/GenBank/DDBJ databases">
        <authorList>
            <person name="Liu J."/>
        </authorList>
    </citation>
    <scope>NUCLEOTIDE SEQUENCE</scope>
    <source>
        <strain evidence="1">NBU2967</strain>
    </source>
</reference>
<dbReference type="Proteomes" id="UP001595191">
    <property type="component" value="Unassembled WGS sequence"/>
</dbReference>
<dbReference type="EMBL" id="JBHFPV010000002">
    <property type="protein sequence ID" value="MFH6603888.1"/>
    <property type="molecule type" value="Genomic_DNA"/>
</dbReference>
<evidence type="ECO:0000313" key="2">
    <source>
        <dbReference type="Proteomes" id="UP001595191"/>
    </source>
</evidence>
<evidence type="ECO:0000313" key="1">
    <source>
        <dbReference type="EMBL" id="MFH6603888.1"/>
    </source>
</evidence>